<evidence type="ECO:0000313" key="2">
    <source>
        <dbReference type="EMBL" id="WLR98768.1"/>
    </source>
</evidence>
<evidence type="ECO:0000256" key="1">
    <source>
        <dbReference type="SAM" id="SignalP"/>
    </source>
</evidence>
<dbReference type="Proteomes" id="UP001234585">
    <property type="component" value="Chromosome"/>
</dbReference>
<evidence type="ECO:0008006" key="4">
    <source>
        <dbReference type="Google" id="ProtNLM"/>
    </source>
</evidence>
<organism evidence="2 3">
    <name type="scientific">Shinella sumterensis</name>
    <dbReference type="NCBI Taxonomy" id="1967501"/>
    <lineage>
        <taxon>Bacteria</taxon>
        <taxon>Pseudomonadati</taxon>
        <taxon>Pseudomonadota</taxon>
        <taxon>Alphaproteobacteria</taxon>
        <taxon>Hyphomicrobiales</taxon>
        <taxon>Rhizobiaceae</taxon>
        <taxon>Shinella</taxon>
    </lineage>
</organism>
<name>A0AA50CMM1_9HYPH</name>
<keyword evidence="1" id="KW-0732">Signal</keyword>
<feature type="signal peptide" evidence="1">
    <location>
        <begin position="1"/>
        <end position="20"/>
    </location>
</feature>
<reference evidence="2 3" key="1">
    <citation type="submission" date="2023-08" db="EMBL/GenBank/DDBJ databases">
        <title>Pathogen: clinical or host-associated sample.</title>
        <authorList>
            <person name="Hergert J."/>
            <person name="Casey R."/>
            <person name="Wagner J."/>
            <person name="Young E.L."/>
            <person name="Oakeson K.F."/>
        </authorList>
    </citation>
    <scope>NUCLEOTIDE SEQUENCE [LARGE SCALE GENOMIC DNA]</scope>
    <source>
        <strain evidence="2 3">1760953</strain>
    </source>
</reference>
<gene>
    <name evidence="2" type="ORF">Q9313_07025</name>
</gene>
<proteinExistence type="predicted"/>
<feature type="chain" id="PRO_5041289680" description="Transmembrane protein" evidence="1">
    <location>
        <begin position="21"/>
        <end position="86"/>
    </location>
</feature>
<accession>A0AA50CMM1</accession>
<evidence type="ECO:0000313" key="3">
    <source>
        <dbReference type="Proteomes" id="UP001234585"/>
    </source>
</evidence>
<protein>
    <recommendedName>
        <fullName evidence="4">Transmembrane protein</fullName>
    </recommendedName>
</protein>
<dbReference type="AlphaFoldDB" id="A0AA50CMM1"/>
<dbReference type="RefSeq" id="WP_134649169.1">
    <property type="nucleotide sequence ID" value="NZ_CP132302.1"/>
</dbReference>
<dbReference type="PROSITE" id="PS51257">
    <property type="entry name" value="PROKAR_LIPOPROTEIN"/>
    <property type="match status" value="1"/>
</dbReference>
<keyword evidence="3" id="KW-1185">Reference proteome</keyword>
<dbReference type="EMBL" id="CP132302">
    <property type="protein sequence ID" value="WLR98768.1"/>
    <property type="molecule type" value="Genomic_DNA"/>
</dbReference>
<sequence length="86" mass="9737">MKRFALPLLAILALAGCTTGGMTLEPIPGSITYHAQPRTKLTKAPVGSTFEHQFIDDRGREVFETYRIEPDRSLSIVRRYVRVEVF</sequence>